<dbReference type="OrthoDB" id="448954at2759"/>
<dbReference type="GO" id="GO:0051259">
    <property type="term" value="P:protein complex oligomerization"/>
    <property type="evidence" value="ECO:0007669"/>
    <property type="project" value="InterPro"/>
</dbReference>
<dbReference type="SUPFAM" id="SSF47144">
    <property type="entry name" value="HSC20 (HSCB), C-terminal oligomerisation domain"/>
    <property type="match status" value="1"/>
</dbReference>
<dbReference type="InterPro" id="IPR036386">
    <property type="entry name" value="HscB_C_sf"/>
</dbReference>
<organism evidence="3 4">
    <name type="scientific">Tropilaelaps mercedesae</name>
    <dbReference type="NCBI Taxonomy" id="418985"/>
    <lineage>
        <taxon>Eukaryota</taxon>
        <taxon>Metazoa</taxon>
        <taxon>Ecdysozoa</taxon>
        <taxon>Arthropoda</taxon>
        <taxon>Chelicerata</taxon>
        <taxon>Arachnida</taxon>
        <taxon>Acari</taxon>
        <taxon>Parasitiformes</taxon>
        <taxon>Mesostigmata</taxon>
        <taxon>Gamasina</taxon>
        <taxon>Dermanyssoidea</taxon>
        <taxon>Laelapidae</taxon>
        <taxon>Tropilaelaps</taxon>
    </lineage>
</organism>
<reference evidence="3 4" key="1">
    <citation type="journal article" date="2017" name="Gigascience">
        <title>Draft genome of the honey bee ectoparasitic mite, Tropilaelaps mercedesae, is shaped by the parasitic life history.</title>
        <authorList>
            <person name="Dong X."/>
            <person name="Armstrong S.D."/>
            <person name="Xia D."/>
            <person name="Makepeace B.L."/>
            <person name="Darby A.C."/>
            <person name="Kadowaki T."/>
        </authorList>
    </citation>
    <scope>NUCLEOTIDE SEQUENCE [LARGE SCALE GENOMIC DNA]</scope>
    <source>
        <strain evidence="3">Wuxi-XJTLU</strain>
    </source>
</reference>
<dbReference type="Pfam" id="PF07743">
    <property type="entry name" value="HSCB_C"/>
    <property type="match status" value="1"/>
</dbReference>
<accession>A0A1V9X959</accession>
<evidence type="ECO:0000313" key="4">
    <source>
        <dbReference type="Proteomes" id="UP000192247"/>
    </source>
</evidence>
<dbReference type="EMBL" id="MNPL01018606">
    <property type="protein sequence ID" value="OQR70074.1"/>
    <property type="molecule type" value="Genomic_DNA"/>
</dbReference>
<dbReference type="InterPro" id="IPR009073">
    <property type="entry name" value="HscB_oligo_C"/>
</dbReference>
<keyword evidence="1" id="KW-0143">Chaperone</keyword>
<dbReference type="Proteomes" id="UP000192247">
    <property type="component" value="Unassembled WGS sequence"/>
</dbReference>
<proteinExistence type="predicted"/>
<evidence type="ECO:0000313" key="3">
    <source>
        <dbReference type="EMBL" id="OQR70074.1"/>
    </source>
</evidence>
<dbReference type="InParanoid" id="A0A1V9X959"/>
<evidence type="ECO:0000256" key="1">
    <source>
        <dbReference type="ARBA" id="ARBA00023186"/>
    </source>
</evidence>
<sequence>MNGVALEEVKLPEEFLLEMMDLNEQVDEANDKARKKLLRNITNLQEAAMVELQENFVKKNSTEASKILAKIKYLDNLVNRLKQIEKHESVKE</sequence>
<feature type="domain" description="Co-chaperone HscB C-terminal oligomerisation" evidence="2">
    <location>
        <begin position="12"/>
        <end position="82"/>
    </location>
</feature>
<keyword evidence="4" id="KW-1185">Reference proteome</keyword>
<comment type="caution">
    <text evidence="3">The sequence shown here is derived from an EMBL/GenBank/DDBJ whole genome shotgun (WGS) entry which is preliminary data.</text>
</comment>
<dbReference type="AlphaFoldDB" id="A0A1V9X959"/>
<name>A0A1V9X959_9ACAR</name>
<dbReference type="Gene3D" id="1.20.1280.20">
    <property type="entry name" value="HscB, C-terminal domain"/>
    <property type="match status" value="1"/>
</dbReference>
<evidence type="ECO:0000259" key="2">
    <source>
        <dbReference type="Pfam" id="PF07743"/>
    </source>
</evidence>
<protein>
    <submittedName>
        <fullName evidence="3">Iron-sulfur cluster co-chaperone protein HscB</fullName>
    </submittedName>
</protein>
<gene>
    <name evidence="3" type="ORF">BIW11_11869</name>
</gene>